<dbReference type="AlphaFoldDB" id="A0AAN9E9V3"/>
<dbReference type="PANTHER" id="PTHR47747:SF3">
    <property type="entry name" value="OS03G0853600 PROTEIN"/>
    <property type="match status" value="1"/>
</dbReference>
<organism evidence="3 4">
    <name type="scientific">Crotalaria pallida</name>
    <name type="common">Smooth rattlebox</name>
    <name type="synonym">Crotalaria striata</name>
    <dbReference type="NCBI Taxonomy" id="3830"/>
    <lineage>
        <taxon>Eukaryota</taxon>
        <taxon>Viridiplantae</taxon>
        <taxon>Streptophyta</taxon>
        <taxon>Embryophyta</taxon>
        <taxon>Tracheophyta</taxon>
        <taxon>Spermatophyta</taxon>
        <taxon>Magnoliopsida</taxon>
        <taxon>eudicotyledons</taxon>
        <taxon>Gunneridae</taxon>
        <taxon>Pentapetalae</taxon>
        <taxon>rosids</taxon>
        <taxon>fabids</taxon>
        <taxon>Fabales</taxon>
        <taxon>Fabaceae</taxon>
        <taxon>Papilionoideae</taxon>
        <taxon>50 kb inversion clade</taxon>
        <taxon>genistoids sensu lato</taxon>
        <taxon>core genistoids</taxon>
        <taxon>Crotalarieae</taxon>
        <taxon>Crotalaria</taxon>
    </lineage>
</organism>
<sequence>MAEKEPQHEYEKQEVEEVKKLSCSYIGLSFSIFLASVPKNAIPLVQNLQSQVRDLTMKLYHTEEQVRQMRSRRQEDSEANARVVEIFATHRNAWQAEEKRLMQQIEAAAEEMARLRARVGELESGEAESKGRVEELEREGKTICLDESMGYTHGKSSNSNFGNDVIWKKIWAVKSLPRYCDLIWRASKNIIPMKQNLLKRGITEDPLCPLCSECEESIVHALLRCREVQPIRFASPLALGINADETNSFLDWITRFLHAADSFGASMIFNLAYVIWQRKIEWVVEISTILSRAASLVVPEIDDSPKTQFVNSHTHTYIALMLVQ</sequence>
<proteinExistence type="predicted"/>
<feature type="coiled-coil region" evidence="1">
    <location>
        <begin position="91"/>
        <end position="139"/>
    </location>
</feature>
<keyword evidence="1" id="KW-0175">Coiled coil</keyword>
<dbReference type="EMBL" id="JAYWIO010000008">
    <property type="protein sequence ID" value="KAK7247568.1"/>
    <property type="molecule type" value="Genomic_DNA"/>
</dbReference>
<accession>A0AAN9E9V3</accession>
<feature type="domain" description="Reverse transcriptase zinc-binding" evidence="2">
    <location>
        <begin position="164"/>
        <end position="228"/>
    </location>
</feature>
<keyword evidence="4" id="KW-1185">Reference proteome</keyword>
<dbReference type="InterPro" id="IPR026960">
    <property type="entry name" value="RVT-Znf"/>
</dbReference>
<dbReference type="Proteomes" id="UP001372338">
    <property type="component" value="Unassembled WGS sequence"/>
</dbReference>
<dbReference type="Pfam" id="PF13966">
    <property type="entry name" value="zf-RVT"/>
    <property type="match status" value="1"/>
</dbReference>
<evidence type="ECO:0000313" key="4">
    <source>
        <dbReference type="Proteomes" id="UP001372338"/>
    </source>
</evidence>
<dbReference type="PANTHER" id="PTHR47747">
    <property type="entry name" value="RIBONUCLEASE P PROTEIN SUBUNIT P38-LIKE PROTEIN"/>
    <property type="match status" value="1"/>
</dbReference>
<comment type="caution">
    <text evidence="3">The sequence shown here is derived from an EMBL/GenBank/DDBJ whole genome shotgun (WGS) entry which is preliminary data.</text>
</comment>
<protein>
    <recommendedName>
        <fullName evidence="2">Reverse transcriptase zinc-binding domain-containing protein</fullName>
    </recommendedName>
</protein>
<evidence type="ECO:0000259" key="2">
    <source>
        <dbReference type="Pfam" id="PF13966"/>
    </source>
</evidence>
<gene>
    <name evidence="3" type="ORF">RIF29_42453</name>
</gene>
<name>A0AAN9E9V3_CROPI</name>
<evidence type="ECO:0000313" key="3">
    <source>
        <dbReference type="EMBL" id="KAK7247568.1"/>
    </source>
</evidence>
<evidence type="ECO:0000256" key="1">
    <source>
        <dbReference type="SAM" id="Coils"/>
    </source>
</evidence>
<reference evidence="3 4" key="1">
    <citation type="submission" date="2024-01" db="EMBL/GenBank/DDBJ databases">
        <title>The genomes of 5 underutilized Papilionoideae crops provide insights into root nodulation and disease resistanc.</title>
        <authorList>
            <person name="Yuan L."/>
        </authorList>
    </citation>
    <scope>NUCLEOTIDE SEQUENCE [LARGE SCALE GENOMIC DNA]</scope>
    <source>
        <strain evidence="3">ZHUSHIDOU_FW_LH</strain>
        <tissue evidence="3">Leaf</tissue>
    </source>
</reference>